<dbReference type="RefSeq" id="WP_354449410.1">
    <property type="nucleotide sequence ID" value="NZ_JBEPSH010000018.1"/>
</dbReference>
<dbReference type="InterPro" id="IPR036291">
    <property type="entry name" value="NAD(P)-bd_dom_sf"/>
</dbReference>
<dbReference type="Pfam" id="PF13561">
    <property type="entry name" value="adh_short_C2"/>
    <property type="match status" value="1"/>
</dbReference>
<sequence length="266" mass="27322">MSESSLVVVVGGAHGIGAATCQVMAERGWRVAVVDRDLAAAEQLATSLGAQAYGVDVTDHAAIDALVQQVHARQGAVRALVVASGAFQAVLAPQDVDAALWDQVFAVNVHGLYRLNVAFGLHMVAQGGGSIVNVASVTGSAGAPTHAYAPSKSAVITLSRNLACEWGHAGVRVNTVSPGVTLVKRILDRWATGGGTRATSDPASHAALMRCVDPVEVARGIYFLASEDASAITGVDLPIDAGWLAASGWEMYGGARRATAKSEETV</sequence>
<comment type="similarity">
    <text evidence="1">Belongs to the short-chain dehydrogenases/reductases (SDR) family.</text>
</comment>
<keyword evidence="3" id="KW-1185">Reference proteome</keyword>
<comment type="caution">
    <text evidence="2">The sequence shown here is derived from an EMBL/GenBank/DDBJ whole genome shotgun (WGS) entry which is preliminary data.</text>
</comment>
<dbReference type="PRINTS" id="PR00081">
    <property type="entry name" value="GDHRDH"/>
</dbReference>
<dbReference type="Proteomes" id="UP001549320">
    <property type="component" value="Unassembled WGS sequence"/>
</dbReference>
<protein>
    <submittedName>
        <fullName evidence="2">NAD(P)-dependent dehydrogenase (Short-subunit alcohol dehydrogenase family)</fullName>
    </submittedName>
</protein>
<name>A0ABV2QHD3_9BURK</name>
<dbReference type="InterPro" id="IPR002347">
    <property type="entry name" value="SDR_fam"/>
</dbReference>
<evidence type="ECO:0000313" key="3">
    <source>
        <dbReference type="Proteomes" id="UP001549320"/>
    </source>
</evidence>
<dbReference type="CDD" id="cd05233">
    <property type="entry name" value="SDR_c"/>
    <property type="match status" value="1"/>
</dbReference>
<gene>
    <name evidence="2" type="ORF">ABIE13_005601</name>
</gene>
<evidence type="ECO:0000256" key="1">
    <source>
        <dbReference type="ARBA" id="ARBA00006484"/>
    </source>
</evidence>
<organism evidence="2 3">
    <name type="scientific">Ottowia thiooxydans</name>
    <dbReference type="NCBI Taxonomy" id="219182"/>
    <lineage>
        <taxon>Bacteria</taxon>
        <taxon>Pseudomonadati</taxon>
        <taxon>Pseudomonadota</taxon>
        <taxon>Betaproteobacteria</taxon>
        <taxon>Burkholderiales</taxon>
        <taxon>Comamonadaceae</taxon>
        <taxon>Ottowia</taxon>
    </lineage>
</organism>
<accession>A0ABV2QHD3</accession>
<dbReference type="EMBL" id="JBEPSH010000018">
    <property type="protein sequence ID" value="MET4580460.1"/>
    <property type="molecule type" value="Genomic_DNA"/>
</dbReference>
<reference evidence="2 3" key="1">
    <citation type="submission" date="2024-06" db="EMBL/GenBank/DDBJ databases">
        <title>Sorghum-associated microbial communities from plants grown in Nebraska, USA.</title>
        <authorList>
            <person name="Schachtman D."/>
        </authorList>
    </citation>
    <scope>NUCLEOTIDE SEQUENCE [LARGE SCALE GENOMIC DNA]</scope>
    <source>
        <strain evidence="2 3">2709</strain>
    </source>
</reference>
<dbReference type="Gene3D" id="3.40.50.720">
    <property type="entry name" value="NAD(P)-binding Rossmann-like Domain"/>
    <property type="match status" value="1"/>
</dbReference>
<evidence type="ECO:0000313" key="2">
    <source>
        <dbReference type="EMBL" id="MET4580460.1"/>
    </source>
</evidence>
<dbReference type="SUPFAM" id="SSF51735">
    <property type="entry name" value="NAD(P)-binding Rossmann-fold domains"/>
    <property type="match status" value="1"/>
</dbReference>
<dbReference type="PANTHER" id="PTHR42760">
    <property type="entry name" value="SHORT-CHAIN DEHYDROGENASES/REDUCTASES FAMILY MEMBER"/>
    <property type="match status" value="1"/>
</dbReference>
<proteinExistence type="inferred from homology"/>